<dbReference type="AlphaFoldDB" id="C8VXX6"/>
<evidence type="ECO:0000313" key="2">
    <source>
        <dbReference type="Proteomes" id="UP000002217"/>
    </source>
</evidence>
<evidence type="ECO:0000313" key="1">
    <source>
        <dbReference type="EMBL" id="ACV64605.1"/>
    </source>
</evidence>
<name>C8VXX6_DESAS</name>
<dbReference type="Proteomes" id="UP000002217">
    <property type="component" value="Chromosome"/>
</dbReference>
<accession>C8VXX6</accession>
<protein>
    <submittedName>
        <fullName evidence="1">Uncharacterized protein</fullName>
    </submittedName>
</protein>
<dbReference type="eggNOG" id="ENOG502ZD6T">
    <property type="taxonomic scope" value="Bacteria"/>
</dbReference>
<sequence>MAKQLNSRLNVASILNPRQPNRIKGRVVIARLSIYNKLTGRGIIIVAQSAKKERLLKMLIATFIDGLVLEGKTYEELVRKLRSTSFKPGKDVKEYMKDTQRRVQFQTGKEISYTDYESFILELVRVEIITNLKIQE</sequence>
<dbReference type="KEGG" id="dae:Dtox_3912"/>
<organism evidence="1 2">
    <name type="scientific">Desulfofarcimen acetoxidans (strain ATCC 49208 / DSM 771 / KCTC 5769 / VKM B-1644 / 5575)</name>
    <name type="common">Desulfotomaculum acetoxidans</name>
    <dbReference type="NCBI Taxonomy" id="485916"/>
    <lineage>
        <taxon>Bacteria</taxon>
        <taxon>Bacillati</taxon>
        <taxon>Bacillota</taxon>
        <taxon>Clostridia</taxon>
        <taxon>Eubacteriales</taxon>
        <taxon>Peptococcaceae</taxon>
        <taxon>Desulfofarcimen</taxon>
    </lineage>
</organism>
<dbReference type="EMBL" id="CP001720">
    <property type="protein sequence ID" value="ACV64605.1"/>
    <property type="molecule type" value="Genomic_DNA"/>
</dbReference>
<dbReference type="HOGENOM" id="CLU_1872070_0_0_9"/>
<dbReference type="STRING" id="485916.Dtox_3912"/>
<keyword evidence="2" id="KW-1185">Reference proteome</keyword>
<gene>
    <name evidence="1" type="ordered locus">Dtox_3912</name>
</gene>
<reference evidence="1 2" key="1">
    <citation type="journal article" date="2009" name="Stand. Genomic Sci.">
        <title>Complete genome sequence of Desulfotomaculum acetoxidans type strain (5575).</title>
        <authorList>
            <person name="Spring S."/>
            <person name="Lapidus A."/>
            <person name="Schroder M."/>
            <person name="Gleim D."/>
            <person name="Sims D."/>
            <person name="Meincke L."/>
            <person name="Glavina Del Rio T."/>
            <person name="Tice H."/>
            <person name="Copeland A."/>
            <person name="Cheng J.F."/>
            <person name="Lucas S."/>
            <person name="Chen F."/>
            <person name="Nolan M."/>
            <person name="Bruce D."/>
            <person name="Goodwin L."/>
            <person name="Pitluck S."/>
            <person name="Ivanova N."/>
            <person name="Mavromatis K."/>
            <person name="Mikhailova N."/>
            <person name="Pati A."/>
            <person name="Chen A."/>
            <person name="Palaniappan K."/>
            <person name="Land M."/>
            <person name="Hauser L."/>
            <person name="Chang Y.J."/>
            <person name="Jeffries C.D."/>
            <person name="Chain P."/>
            <person name="Saunders E."/>
            <person name="Brettin T."/>
            <person name="Detter J.C."/>
            <person name="Goker M."/>
            <person name="Bristow J."/>
            <person name="Eisen J.A."/>
            <person name="Markowitz V."/>
            <person name="Hugenholtz P."/>
            <person name="Kyrpides N.C."/>
            <person name="Klenk H.P."/>
            <person name="Han C."/>
        </authorList>
    </citation>
    <scope>NUCLEOTIDE SEQUENCE [LARGE SCALE GENOMIC DNA]</scope>
    <source>
        <strain evidence="2">ATCC 49208 / DSM 771 / VKM B-1644</strain>
    </source>
</reference>
<proteinExistence type="predicted"/>